<proteinExistence type="predicted"/>
<evidence type="ECO:0008006" key="3">
    <source>
        <dbReference type="Google" id="ProtNLM"/>
    </source>
</evidence>
<accession>A0ABQ4QZ27</accession>
<dbReference type="RefSeq" id="WP_238313412.1">
    <property type="nucleotide sequence ID" value="NZ_BPQH01000008.1"/>
</dbReference>
<organism evidence="1 2">
    <name type="scientific">Methylobacterium crusticola</name>
    <dbReference type="NCBI Taxonomy" id="1697972"/>
    <lineage>
        <taxon>Bacteria</taxon>
        <taxon>Pseudomonadati</taxon>
        <taxon>Pseudomonadota</taxon>
        <taxon>Alphaproteobacteria</taxon>
        <taxon>Hyphomicrobiales</taxon>
        <taxon>Methylobacteriaceae</taxon>
        <taxon>Methylobacterium</taxon>
    </lineage>
</organism>
<comment type="caution">
    <text evidence="1">The sequence shown here is derived from an EMBL/GenBank/DDBJ whole genome shotgun (WGS) entry which is preliminary data.</text>
</comment>
<dbReference type="EMBL" id="BPQH01000008">
    <property type="protein sequence ID" value="GJD50184.1"/>
    <property type="molecule type" value="Genomic_DNA"/>
</dbReference>
<gene>
    <name evidence="1" type="ORF">OPKNFCMD_2921</name>
</gene>
<evidence type="ECO:0000313" key="2">
    <source>
        <dbReference type="Proteomes" id="UP001055167"/>
    </source>
</evidence>
<keyword evidence="2" id="KW-1185">Reference proteome</keyword>
<dbReference type="Gene3D" id="3.30.2130.10">
    <property type="entry name" value="VC0802-like"/>
    <property type="match status" value="1"/>
</dbReference>
<sequence length="48" mass="4946">MGFLAAAAARLAGAGIAVNPVPAHYDYLFFPSWRAEEALGLPEDLAGG</sequence>
<reference evidence="1" key="1">
    <citation type="journal article" date="2021" name="Front. Microbiol.">
        <title>Comprehensive Comparative Genomics and Phenotyping of Methylobacterium Species.</title>
        <authorList>
            <person name="Alessa O."/>
            <person name="Ogura Y."/>
            <person name="Fujitani Y."/>
            <person name="Takami H."/>
            <person name="Hayashi T."/>
            <person name="Sahin N."/>
            <person name="Tani A."/>
        </authorList>
    </citation>
    <scope>NUCLEOTIDE SEQUENCE</scope>
    <source>
        <strain evidence="1">KCTC 52305</strain>
    </source>
</reference>
<dbReference type="Proteomes" id="UP001055167">
    <property type="component" value="Unassembled WGS sequence"/>
</dbReference>
<name>A0ABQ4QZ27_9HYPH</name>
<evidence type="ECO:0000313" key="1">
    <source>
        <dbReference type="EMBL" id="GJD50184.1"/>
    </source>
</evidence>
<reference evidence="1" key="2">
    <citation type="submission" date="2021-08" db="EMBL/GenBank/DDBJ databases">
        <authorList>
            <person name="Tani A."/>
            <person name="Ola A."/>
            <person name="Ogura Y."/>
            <person name="Katsura K."/>
            <person name="Hayashi T."/>
        </authorList>
    </citation>
    <scope>NUCLEOTIDE SEQUENCE</scope>
    <source>
        <strain evidence="1">KCTC 52305</strain>
    </source>
</reference>
<protein>
    <recommendedName>
        <fullName evidence="3">Aspartate kinase</fullName>
    </recommendedName>
</protein>